<keyword evidence="3" id="KW-1185">Reference proteome</keyword>
<gene>
    <name evidence="2" type="ORF">CR513_03329</name>
</gene>
<proteinExistence type="predicted"/>
<sequence length="64" mass="7366">MKGFLKPNLLRNSMRRLDCKWKRKGNNMIKGKKEVIFTEGTQSPNLRSNSLQEGENDAYQGGHD</sequence>
<feature type="non-terminal residue" evidence="2">
    <location>
        <position position="1"/>
    </location>
</feature>
<organism evidence="2 3">
    <name type="scientific">Mucuna pruriens</name>
    <name type="common">Velvet bean</name>
    <name type="synonym">Dolichos pruriens</name>
    <dbReference type="NCBI Taxonomy" id="157652"/>
    <lineage>
        <taxon>Eukaryota</taxon>
        <taxon>Viridiplantae</taxon>
        <taxon>Streptophyta</taxon>
        <taxon>Embryophyta</taxon>
        <taxon>Tracheophyta</taxon>
        <taxon>Spermatophyta</taxon>
        <taxon>Magnoliopsida</taxon>
        <taxon>eudicotyledons</taxon>
        <taxon>Gunneridae</taxon>
        <taxon>Pentapetalae</taxon>
        <taxon>rosids</taxon>
        <taxon>fabids</taxon>
        <taxon>Fabales</taxon>
        <taxon>Fabaceae</taxon>
        <taxon>Papilionoideae</taxon>
        <taxon>50 kb inversion clade</taxon>
        <taxon>NPAAA clade</taxon>
        <taxon>indigoferoid/millettioid clade</taxon>
        <taxon>Phaseoleae</taxon>
        <taxon>Mucuna</taxon>
    </lineage>
</organism>
<dbReference type="Proteomes" id="UP000257109">
    <property type="component" value="Unassembled WGS sequence"/>
</dbReference>
<accession>A0A371IA71</accession>
<feature type="compositionally biased region" description="Polar residues" evidence="1">
    <location>
        <begin position="39"/>
        <end position="53"/>
    </location>
</feature>
<reference evidence="2" key="1">
    <citation type="submission" date="2018-05" db="EMBL/GenBank/DDBJ databases">
        <title>Draft genome of Mucuna pruriens seed.</title>
        <authorList>
            <person name="Nnadi N.E."/>
            <person name="Vos R."/>
            <person name="Hasami M.H."/>
            <person name="Devisetty U.K."/>
            <person name="Aguiy J.C."/>
        </authorList>
    </citation>
    <scope>NUCLEOTIDE SEQUENCE [LARGE SCALE GENOMIC DNA]</scope>
    <source>
        <strain evidence="2">JCA_2017</strain>
    </source>
</reference>
<evidence type="ECO:0000313" key="2">
    <source>
        <dbReference type="EMBL" id="RDY11941.1"/>
    </source>
</evidence>
<name>A0A371IA71_MUCPR</name>
<dbReference type="AlphaFoldDB" id="A0A371IA71"/>
<comment type="caution">
    <text evidence="2">The sequence shown here is derived from an EMBL/GenBank/DDBJ whole genome shotgun (WGS) entry which is preliminary data.</text>
</comment>
<dbReference type="EMBL" id="QJKJ01000552">
    <property type="protein sequence ID" value="RDY11941.1"/>
    <property type="molecule type" value="Genomic_DNA"/>
</dbReference>
<feature type="region of interest" description="Disordered" evidence="1">
    <location>
        <begin position="37"/>
        <end position="64"/>
    </location>
</feature>
<evidence type="ECO:0000256" key="1">
    <source>
        <dbReference type="SAM" id="MobiDB-lite"/>
    </source>
</evidence>
<evidence type="ECO:0000313" key="3">
    <source>
        <dbReference type="Proteomes" id="UP000257109"/>
    </source>
</evidence>
<protein>
    <submittedName>
        <fullName evidence="2">Uncharacterized protein</fullName>
    </submittedName>
</protein>